<sequence>MRFSLLSLCAASAAATDLLLPLYTYPGTNGASWSSVASALSSNSALSATVIINVSNGPGDPFGTTDGPAWAAGGKLLADLPNVSLVGYVHCTRCQRAIADVKADIAKWASWKSSQGVNVGGIFIDESPNDGSCVQYMSELTQYIRSLDGLGDSVVYNAGFPATPNILDSYFALNPTYISAFETCWSPTSNGEDLCDGSYTPYDQDGYGTSIDNVLKDWVGTENYAKTAILVHGFHGTNGFATANSESLLSASEAIVARGIGAAVFTTNHWITPDAAPADIQTMATTLNAANKK</sequence>
<proteinExistence type="predicted"/>
<name>A0A9N9YX94_9HYPO</name>
<comment type="caution">
    <text evidence="2">The sequence shown here is derived from an EMBL/GenBank/DDBJ whole genome shotgun (WGS) entry which is preliminary data.</text>
</comment>
<evidence type="ECO:0000313" key="2">
    <source>
        <dbReference type="EMBL" id="CAH0043358.1"/>
    </source>
</evidence>
<feature type="chain" id="PRO_5040114608" description="Spherulin-4" evidence="1">
    <location>
        <begin position="16"/>
        <end position="293"/>
    </location>
</feature>
<dbReference type="OrthoDB" id="5342184at2759"/>
<dbReference type="PANTHER" id="PTHR35040:SF9">
    <property type="entry name" value="4-LIKE CELL SURFACE PROTEIN, PUTATIVE (AFU_ORTHOLOGUE AFUA_4G14080)-RELATED"/>
    <property type="match status" value="1"/>
</dbReference>
<dbReference type="PANTHER" id="PTHR35040">
    <property type="match status" value="1"/>
</dbReference>
<dbReference type="AlphaFoldDB" id="A0A9N9YX94"/>
<evidence type="ECO:0000256" key="1">
    <source>
        <dbReference type="SAM" id="SignalP"/>
    </source>
</evidence>
<evidence type="ECO:0008006" key="4">
    <source>
        <dbReference type="Google" id="ProtNLM"/>
    </source>
</evidence>
<dbReference type="Proteomes" id="UP000775872">
    <property type="component" value="Unassembled WGS sequence"/>
</dbReference>
<dbReference type="InterPro" id="IPR021986">
    <property type="entry name" value="Spherulin4"/>
</dbReference>
<evidence type="ECO:0000313" key="3">
    <source>
        <dbReference type="Proteomes" id="UP000775872"/>
    </source>
</evidence>
<dbReference type="Pfam" id="PF12138">
    <property type="entry name" value="Spherulin4"/>
    <property type="match status" value="1"/>
</dbReference>
<keyword evidence="3" id="KW-1185">Reference proteome</keyword>
<protein>
    <recommendedName>
        <fullName evidence="4">Spherulin-4</fullName>
    </recommendedName>
</protein>
<gene>
    <name evidence="2" type="ORF">CSOL1703_00009295</name>
</gene>
<feature type="signal peptide" evidence="1">
    <location>
        <begin position="1"/>
        <end position="15"/>
    </location>
</feature>
<reference evidence="2 3" key="2">
    <citation type="submission" date="2021-10" db="EMBL/GenBank/DDBJ databases">
        <authorList>
            <person name="Piombo E."/>
        </authorList>
    </citation>
    <scope>NUCLEOTIDE SEQUENCE [LARGE SCALE GENOMIC DNA]</scope>
</reference>
<organism evidence="2 3">
    <name type="scientific">Clonostachys solani</name>
    <dbReference type="NCBI Taxonomy" id="160281"/>
    <lineage>
        <taxon>Eukaryota</taxon>
        <taxon>Fungi</taxon>
        <taxon>Dikarya</taxon>
        <taxon>Ascomycota</taxon>
        <taxon>Pezizomycotina</taxon>
        <taxon>Sordariomycetes</taxon>
        <taxon>Hypocreomycetidae</taxon>
        <taxon>Hypocreales</taxon>
        <taxon>Bionectriaceae</taxon>
        <taxon>Clonostachys</taxon>
    </lineage>
</organism>
<accession>A0A9N9YX94</accession>
<dbReference type="EMBL" id="CABFOC020000003">
    <property type="protein sequence ID" value="CAH0043358.1"/>
    <property type="molecule type" value="Genomic_DNA"/>
</dbReference>
<keyword evidence="1" id="KW-0732">Signal</keyword>
<reference evidence="3" key="1">
    <citation type="submission" date="2019-06" db="EMBL/GenBank/DDBJ databases">
        <authorList>
            <person name="Broberg M."/>
        </authorList>
    </citation>
    <scope>NUCLEOTIDE SEQUENCE [LARGE SCALE GENOMIC DNA]</scope>
</reference>